<dbReference type="SUPFAM" id="SSF50249">
    <property type="entry name" value="Nucleic acid-binding proteins"/>
    <property type="match status" value="1"/>
</dbReference>
<dbReference type="AlphaFoldDB" id="A0A432XVA8"/>
<dbReference type="NCBIfam" id="TIGR04418">
    <property type="entry name" value="PriB_gamma"/>
    <property type="match status" value="1"/>
</dbReference>
<dbReference type="RefSeq" id="WP_110575024.1">
    <property type="nucleotide sequence ID" value="NZ_PIPV01000007.1"/>
</dbReference>
<keyword evidence="6" id="KW-1185">Reference proteome</keyword>
<dbReference type="Gene3D" id="2.40.50.140">
    <property type="entry name" value="Nucleic acid-binding proteins"/>
    <property type="match status" value="1"/>
</dbReference>
<dbReference type="GO" id="GO:0003697">
    <property type="term" value="F:single-stranded DNA binding"/>
    <property type="evidence" value="ECO:0007669"/>
    <property type="project" value="UniProtKB-UniRule"/>
</dbReference>
<keyword evidence="2 4" id="KW-0235">DNA replication</keyword>
<dbReference type="InterPro" id="IPR012340">
    <property type="entry name" value="NA-bd_OB-fold"/>
</dbReference>
<sequence>MNRLHLTGHVCKPARLEKSPSGIEHIQFSIEHRSMQAEAGMSRQSFVRLQVIMSGEGLTHWLDKLTVGSEVHTEGFLHRHEDKQALAKLVLHAQHLEMI</sequence>
<comment type="similarity">
    <text evidence="4">Belongs to the PriB family.</text>
</comment>
<dbReference type="Proteomes" id="UP000287330">
    <property type="component" value="Unassembled WGS sequence"/>
</dbReference>
<protein>
    <recommendedName>
        <fullName evidence="4">Replication restart protein PriB</fullName>
    </recommendedName>
</protein>
<name>A0A432XVA8_9GAMM</name>
<dbReference type="Pfam" id="PF22657">
    <property type="entry name" value="SSB_1"/>
    <property type="match status" value="1"/>
</dbReference>
<comment type="caution">
    <text evidence="5">The sequence shown here is derived from an EMBL/GenBank/DDBJ whole genome shotgun (WGS) entry which is preliminary data.</text>
</comment>
<keyword evidence="3 4" id="KW-0238">DNA-binding</keyword>
<dbReference type="HAMAP" id="MF_00720">
    <property type="entry name" value="PriB"/>
    <property type="match status" value="1"/>
</dbReference>
<proteinExistence type="inferred from homology"/>
<evidence type="ECO:0000256" key="1">
    <source>
        <dbReference type="ARBA" id="ARBA00022515"/>
    </source>
</evidence>
<evidence type="ECO:0000313" key="5">
    <source>
        <dbReference type="EMBL" id="RUO52531.1"/>
    </source>
</evidence>
<accession>A0A432XVA8</accession>
<evidence type="ECO:0000256" key="4">
    <source>
        <dbReference type="HAMAP-Rule" id="MF_00720"/>
    </source>
</evidence>
<dbReference type="OrthoDB" id="9180733at2"/>
<evidence type="ECO:0000313" key="6">
    <source>
        <dbReference type="Proteomes" id="UP000287330"/>
    </source>
</evidence>
<dbReference type="InterPro" id="IPR023646">
    <property type="entry name" value="Prisomal_replication_PriB"/>
</dbReference>
<dbReference type="EMBL" id="PIPV01000007">
    <property type="protein sequence ID" value="RUO52531.1"/>
    <property type="molecule type" value="Genomic_DNA"/>
</dbReference>
<evidence type="ECO:0000256" key="2">
    <source>
        <dbReference type="ARBA" id="ARBA00022705"/>
    </source>
</evidence>
<dbReference type="PROSITE" id="PS50935">
    <property type="entry name" value="SSB"/>
    <property type="match status" value="1"/>
</dbReference>
<comment type="function">
    <text evidence="4">Involved in the restart of stalled replication forks, which reloads the replicative helicase on sites other than the origin of replication; the PriA-PriB pathway is the major replication restart pathway. During primosome assembly it facilitates complex formation between PriA and DnaT on DNA; stabilizes PriA on DNA. Stimulates the DNA unwinding activity of PriA helicase.</text>
</comment>
<dbReference type="GO" id="GO:1990077">
    <property type="term" value="C:primosome complex"/>
    <property type="evidence" value="ECO:0007669"/>
    <property type="project" value="UniProtKB-UniRule"/>
</dbReference>
<dbReference type="GO" id="GO:0006269">
    <property type="term" value="P:DNA replication, synthesis of primer"/>
    <property type="evidence" value="ECO:0007669"/>
    <property type="project" value="UniProtKB-KW"/>
</dbReference>
<comment type="subunit">
    <text evidence="4">Homodimer. Interacts with PriA and DnaT. Component of the replication restart primosome. Primosome assembly occurs via a 'hand-off' mechanism. PriA binds to replication forks, subsequently PriB then DnaT bind; DnaT then displaces ssDNA to generate the helicase loading substrate.</text>
</comment>
<reference evidence="6" key="1">
    <citation type="journal article" date="2018" name="Front. Microbiol.">
        <title>Genome-Based Analysis Reveals the Taxonomy and Diversity of the Family Idiomarinaceae.</title>
        <authorList>
            <person name="Liu Y."/>
            <person name="Lai Q."/>
            <person name="Shao Z."/>
        </authorList>
    </citation>
    <scope>NUCLEOTIDE SEQUENCE [LARGE SCALE GENOMIC DNA]</scope>
    <source>
        <strain evidence="6">F23</strain>
    </source>
</reference>
<organism evidence="5 6">
    <name type="scientific">Idiomarina fontislapidosi</name>
    <dbReference type="NCBI Taxonomy" id="263723"/>
    <lineage>
        <taxon>Bacteria</taxon>
        <taxon>Pseudomonadati</taxon>
        <taxon>Pseudomonadota</taxon>
        <taxon>Gammaproteobacteria</taxon>
        <taxon>Alteromonadales</taxon>
        <taxon>Idiomarinaceae</taxon>
        <taxon>Idiomarina</taxon>
    </lineage>
</organism>
<evidence type="ECO:0000256" key="3">
    <source>
        <dbReference type="ARBA" id="ARBA00023125"/>
    </source>
</evidence>
<keyword evidence="1 4" id="KW-0639">Primosome</keyword>
<dbReference type="InterPro" id="IPR000424">
    <property type="entry name" value="Primosome_PriB/ssb"/>
</dbReference>
<dbReference type="PIRSF" id="PIRSF003135">
    <property type="entry name" value="Primosomal_n"/>
    <property type="match status" value="1"/>
</dbReference>
<gene>
    <name evidence="4" type="primary">priB</name>
    <name evidence="5" type="ORF">CWE25_09390</name>
</gene>